<keyword evidence="1 4" id="KW-0378">Hydrolase</keyword>
<dbReference type="Pfam" id="PF20434">
    <property type="entry name" value="BD-FAE"/>
    <property type="match status" value="1"/>
</dbReference>
<feature type="domain" description="BD-FAE-like" evidence="3">
    <location>
        <begin position="129"/>
        <end position="319"/>
    </location>
</feature>
<keyword evidence="2" id="KW-0472">Membrane</keyword>
<gene>
    <name evidence="4" type="ORF">PVT68_05100</name>
</gene>
<dbReference type="PANTHER" id="PTHR48081:SF13">
    <property type="entry name" value="ALPHA_BETA HYDROLASE"/>
    <property type="match status" value="1"/>
</dbReference>
<proteinExistence type="predicted"/>
<dbReference type="EMBL" id="CP118605">
    <property type="protein sequence ID" value="WGL17672.1"/>
    <property type="molecule type" value="Genomic_DNA"/>
</dbReference>
<dbReference type="InterPro" id="IPR050300">
    <property type="entry name" value="GDXG_lipolytic_enzyme"/>
</dbReference>
<name>A0ABY8NIW9_9GAMM</name>
<dbReference type="InterPro" id="IPR029058">
    <property type="entry name" value="AB_hydrolase_fold"/>
</dbReference>
<dbReference type="RefSeq" id="WP_280321573.1">
    <property type="nucleotide sequence ID" value="NZ_CP118605.1"/>
</dbReference>
<dbReference type="PANTHER" id="PTHR48081">
    <property type="entry name" value="AB HYDROLASE SUPERFAMILY PROTEIN C4A8.06C"/>
    <property type="match status" value="1"/>
</dbReference>
<dbReference type="InterPro" id="IPR049492">
    <property type="entry name" value="BD-FAE-like_dom"/>
</dbReference>
<evidence type="ECO:0000313" key="5">
    <source>
        <dbReference type="Proteomes" id="UP001236500"/>
    </source>
</evidence>
<keyword evidence="2" id="KW-0812">Transmembrane</keyword>
<dbReference type="SUPFAM" id="SSF53474">
    <property type="entry name" value="alpha/beta-Hydrolases"/>
    <property type="match status" value="1"/>
</dbReference>
<organism evidence="4 5">
    <name type="scientific">Microbulbifer bruguierae</name>
    <dbReference type="NCBI Taxonomy" id="3029061"/>
    <lineage>
        <taxon>Bacteria</taxon>
        <taxon>Pseudomonadati</taxon>
        <taxon>Pseudomonadota</taxon>
        <taxon>Gammaproteobacteria</taxon>
        <taxon>Cellvibrionales</taxon>
        <taxon>Microbulbiferaceae</taxon>
        <taxon>Microbulbifer</taxon>
    </lineage>
</organism>
<sequence length="383" mass="41617">MFEFDEHKIAPAGLRWKLLVHWGALPVITLLVVLLVLPSISRTGAQVPLVADAISAEGSLSAEGSSPAEGSFPVDATFPVDDSFNIDAAFAKARKEYPDITVAKVAAAAELVVKRDVVYRQLGDRELHLDLFYPRPGAEQDLRPAVLLVHGGGWRSGNRTLQEPLATYLANRGFVAATVEYRLSLEARYPAGVQDVKAALGWLRDHAGEYGMDPRRVAIVGASSGAQMATLVGVTPGLDVFETAASAGKDSVQAIVNLDGVVSFTTPMALKYENDPRKNPSAAGAWFGGRFEDVPALWREASPLEYAGAGSPPTLFINSSRPRFHAGRDEYIERLAAAGIFSEVMTHDDSPHPYWLFEPWFSPSAEKATEFLQRTLERAREQT</sequence>
<accession>A0ABY8NIW9</accession>
<evidence type="ECO:0000259" key="3">
    <source>
        <dbReference type="Pfam" id="PF20434"/>
    </source>
</evidence>
<keyword evidence="2" id="KW-1133">Transmembrane helix</keyword>
<evidence type="ECO:0000256" key="1">
    <source>
        <dbReference type="ARBA" id="ARBA00022801"/>
    </source>
</evidence>
<dbReference type="GO" id="GO:0016787">
    <property type="term" value="F:hydrolase activity"/>
    <property type="evidence" value="ECO:0007669"/>
    <property type="project" value="UniProtKB-KW"/>
</dbReference>
<protein>
    <submittedName>
        <fullName evidence="4">Alpha/beta hydrolase</fullName>
    </submittedName>
</protein>
<dbReference type="Gene3D" id="3.40.50.1820">
    <property type="entry name" value="alpha/beta hydrolase"/>
    <property type="match status" value="1"/>
</dbReference>
<keyword evidence="5" id="KW-1185">Reference proteome</keyword>
<dbReference type="Proteomes" id="UP001236500">
    <property type="component" value="Chromosome"/>
</dbReference>
<feature type="transmembrane region" description="Helical" evidence="2">
    <location>
        <begin position="20"/>
        <end position="37"/>
    </location>
</feature>
<reference evidence="4 5" key="1">
    <citation type="submission" date="2023-02" db="EMBL/GenBank/DDBJ databases">
        <title>Description and genomic characterization of Microbulbifer bruguierae sp. nov., isolated from the sediment of mangrove plant Bruguiera sexangula.</title>
        <authorList>
            <person name="Long M."/>
        </authorList>
    </citation>
    <scope>NUCLEOTIDE SEQUENCE [LARGE SCALE GENOMIC DNA]</scope>
    <source>
        <strain evidence="4 5">H12</strain>
    </source>
</reference>
<evidence type="ECO:0000256" key="2">
    <source>
        <dbReference type="SAM" id="Phobius"/>
    </source>
</evidence>
<evidence type="ECO:0000313" key="4">
    <source>
        <dbReference type="EMBL" id="WGL17672.1"/>
    </source>
</evidence>